<accession>A0A1M4XGC4</accession>
<dbReference type="STRING" id="1123404.SAMN02745784_02244"/>
<dbReference type="Pfam" id="PF22322">
    <property type="entry name" value="DUF6973"/>
    <property type="match status" value="1"/>
</dbReference>
<dbReference type="EMBL" id="FQTY01000011">
    <property type="protein sequence ID" value="SHE92565.1"/>
    <property type="molecule type" value="Genomic_DNA"/>
</dbReference>
<keyword evidence="3" id="KW-1185">Reference proteome</keyword>
<evidence type="ECO:0000313" key="2">
    <source>
        <dbReference type="EMBL" id="SHE92565.1"/>
    </source>
</evidence>
<evidence type="ECO:0000259" key="1">
    <source>
        <dbReference type="Pfam" id="PF22322"/>
    </source>
</evidence>
<dbReference type="RefSeq" id="WP_132984256.1">
    <property type="nucleotide sequence ID" value="NZ_FQTY01000011.1"/>
</dbReference>
<dbReference type="AlphaFoldDB" id="A0A1M4XGC4"/>
<protein>
    <recommendedName>
        <fullName evidence="1">DUF6973 domain-containing protein</fullName>
    </recommendedName>
</protein>
<dbReference type="InterPro" id="IPR054246">
    <property type="entry name" value="DUF6973"/>
</dbReference>
<dbReference type="GeneID" id="90995394"/>
<dbReference type="Proteomes" id="UP000184114">
    <property type="component" value="Unassembled WGS sequence"/>
</dbReference>
<feature type="domain" description="DUF6973" evidence="1">
    <location>
        <begin position="15"/>
        <end position="122"/>
    </location>
</feature>
<organism evidence="2 3">
    <name type="scientific">Tissierella praeacuta DSM 18095</name>
    <dbReference type="NCBI Taxonomy" id="1123404"/>
    <lineage>
        <taxon>Bacteria</taxon>
        <taxon>Bacillati</taxon>
        <taxon>Bacillota</taxon>
        <taxon>Tissierellia</taxon>
        <taxon>Tissierellales</taxon>
        <taxon>Tissierellaceae</taxon>
        <taxon>Tissierella</taxon>
    </lineage>
</organism>
<sequence length="158" mass="17666">MPIIKNRLRTNEKRVFNKSLFKGISVLSAAKTAMSYYKKYYNSTSKYEDDNSDAFRHALWMILSARDAGAAYAREFGVAHEDDYPGSALARKMDLFNNDVGINKATKIPSNAPSDVIIDIALVLINDAVKNGEFRRFKGSDIGTKNYLVKTNSVGSRK</sequence>
<name>A0A1M4XGC4_9FIRM</name>
<reference evidence="3" key="1">
    <citation type="submission" date="2016-11" db="EMBL/GenBank/DDBJ databases">
        <authorList>
            <person name="Varghese N."/>
            <person name="Submissions S."/>
        </authorList>
    </citation>
    <scope>NUCLEOTIDE SEQUENCE [LARGE SCALE GENOMIC DNA]</scope>
    <source>
        <strain evidence="3">DSM 18095</strain>
    </source>
</reference>
<gene>
    <name evidence="2" type="ORF">SAMN02745784_02244</name>
</gene>
<proteinExistence type="predicted"/>
<evidence type="ECO:0000313" key="3">
    <source>
        <dbReference type="Proteomes" id="UP000184114"/>
    </source>
</evidence>